<evidence type="ECO:0000313" key="2">
    <source>
        <dbReference type="EMBL" id="GGR04902.1"/>
    </source>
</evidence>
<dbReference type="Proteomes" id="UP000326029">
    <property type="component" value="Chromosome"/>
</dbReference>
<sequence length="67" mass="6527">MPSNARFAAFASLRVRSALTLLVPAAAALSLVLAAQPAETAAAPVTAADITVTGGTARAGGDGFSWG</sequence>
<gene>
    <name evidence="3" type="ORF">CP977_23175</name>
    <name evidence="2" type="ORF">GCM10010497_02780</name>
</gene>
<feature type="chain" id="PRO_5043439152" evidence="1">
    <location>
        <begin position="35"/>
        <end position="67"/>
    </location>
</feature>
<evidence type="ECO:0000313" key="4">
    <source>
        <dbReference type="Proteomes" id="UP000326029"/>
    </source>
</evidence>
<dbReference type="Proteomes" id="UP000642014">
    <property type="component" value="Unassembled WGS sequence"/>
</dbReference>
<keyword evidence="4" id="KW-1185">Reference proteome</keyword>
<name>A0AAV4K976_9ACTN</name>
<dbReference type="AlphaFoldDB" id="A0AAV4K976"/>
<proteinExistence type="predicted"/>
<reference evidence="3 4" key="2">
    <citation type="submission" date="2017-09" db="EMBL/GenBank/DDBJ databases">
        <authorList>
            <person name="Lee N."/>
            <person name="Cho B.-K."/>
        </authorList>
    </citation>
    <scope>NUCLEOTIDE SEQUENCE [LARGE SCALE GENOMIC DNA]</scope>
    <source>
        <strain evidence="3 4">ATCC 19740</strain>
    </source>
</reference>
<reference evidence="2" key="3">
    <citation type="submission" date="2023-08" db="EMBL/GenBank/DDBJ databases">
        <authorList>
            <person name="Sun Q."/>
            <person name="Ohkuma M."/>
        </authorList>
    </citation>
    <scope>NUCLEOTIDE SEQUENCE</scope>
    <source>
        <strain evidence="2">JCM 4205</strain>
    </source>
</reference>
<keyword evidence="1" id="KW-0732">Signal</keyword>
<protein>
    <submittedName>
        <fullName evidence="2">Uncharacterized protein</fullName>
    </submittedName>
</protein>
<evidence type="ECO:0000313" key="5">
    <source>
        <dbReference type="Proteomes" id="UP000642014"/>
    </source>
</evidence>
<evidence type="ECO:0000313" key="3">
    <source>
        <dbReference type="EMBL" id="QEV34711.1"/>
    </source>
</evidence>
<dbReference type="RefSeq" id="WP_152370746.1">
    <property type="nucleotide sequence ID" value="NZ_BMSJ01000001.1"/>
</dbReference>
<dbReference type="EMBL" id="BMSJ01000001">
    <property type="protein sequence ID" value="GGR04902.1"/>
    <property type="molecule type" value="Genomic_DNA"/>
</dbReference>
<feature type="signal peptide" evidence="1">
    <location>
        <begin position="1"/>
        <end position="34"/>
    </location>
</feature>
<dbReference type="GeneID" id="95456666"/>
<evidence type="ECO:0000256" key="1">
    <source>
        <dbReference type="SAM" id="SignalP"/>
    </source>
</evidence>
<accession>A0AAV4K976</accession>
<dbReference type="EMBL" id="CP023693">
    <property type="protein sequence ID" value="QEV34711.1"/>
    <property type="molecule type" value="Genomic_DNA"/>
</dbReference>
<organism evidence="2 5">
    <name type="scientific">Streptomyces cinereoruber</name>
    <dbReference type="NCBI Taxonomy" id="67260"/>
    <lineage>
        <taxon>Bacteria</taxon>
        <taxon>Bacillati</taxon>
        <taxon>Actinomycetota</taxon>
        <taxon>Actinomycetes</taxon>
        <taxon>Kitasatosporales</taxon>
        <taxon>Streptomycetaceae</taxon>
        <taxon>Streptomyces</taxon>
    </lineage>
</organism>
<reference evidence="2 5" key="1">
    <citation type="journal article" date="2014" name="Int. J. Syst. Evol. Microbiol.">
        <title>Complete genome sequence of Corynebacterium casei LMG S-19264T (=DSM 44701T), isolated from a smear-ripened cheese.</title>
        <authorList>
            <consortium name="US DOE Joint Genome Institute (JGI-PGF)"/>
            <person name="Walter F."/>
            <person name="Albersmeier A."/>
            <person name="Kalinowski J."/>
            <person name="Ruckert C."/>
        </authorList>
    </citation>
    <scope>NUCLEOTIDE SEQUENCE [LARGE SCALE GENOMIC DNA]</scope>
    <source>
        <strain evidence="2 5">JCM 4205</strain>
    </source>
</reference>